<dbReference type="SUPFAM" id="SSF56112">
    <property type="entry name" value="Protein kinase-like (PK-like)"/>
    <property type="match status" value="1"/>
</dbReference>
<dbReference type="Gene3D" id="3.90.1200.10">
    <property type="match status" value="1"/>
</dbReference>
<dbReference type="InterPro" id="IPR041726">
    <property type="entry name" value="ACAD10_11_N"/>
</dbReference>
<dbReference type="RefSeq" id="WP_342829959.1">
    <property type="nucleotide sequence ID" value="NZ_JBANDC010000009.1"/>
</dbReference>
<proteinExistence type="predicted"/>
<organism evidence="2 3">
    <name type="scientific">Collimonas rhizosphaerae</name>
    <dbReference type="NCBI Taxonomy" id="3126357"/>
    <lineage>
        <taxon>Bacteria</taxon>
        <taxon>Pseudomonadati</taxon>
        <taxon>Pseudomonadota</taxon>
        <taxon>Betaproteobacteria</taxon>
        <taxon>Burkholderiales</taxon>
        <taxon>Oxalobacteraceae</taxon>
        <taxon>Collimonas</taxon>
    </lineage>
</organism>
<comment type="caution">
    <text evidence="2">The sequence shown here is derived from an EMBL/GenBank/DDBJ whole genome shotgun (WGS) entry which is preliminary data.</text>
</comment>
<dbReference type="Proteomes" id="UP001495910">
    <property type="component" value="Unassembled WGS sequence"/>
</dbReference>
<dbReference type="CDD" id="cd05154">
    <property type="entry name" value="ACAD10_11_N-like"/>
    <property type="match status" value="1"/>
</dbReference>
<protein>
    <submittedName>
        <fullName evidence="2">Phosphotransferase family protein</fullName>
    </submittedName>
</protein>
<reference evidence="2 3" key="1">
    <citation type="submission" date="2024-02" db="EMBL/GenBank/DDBJ databases">
        <title>Draft genome sequence of Collimonas sp. strain H4R21, an effective mineral-weathering bacterial strain isolated from the beech rhizosphere.</title>
        <authorList>
            <person name="Morin E."/>
            <person name="Uroz S."/>
            <person name="Leveau J.H.J."/>
            <person name="Kumar R."/>
            <person name="Rey M.W."/>
            <person name="Pham J."/>
        </authorList>
    </citation>
    <scope>NUCLEOTIDE SEQUENCE [LARGE SCALE GENOMIC DNA]</scope>
    <source>
        <strain evidence="2 3">H4R21</strain>
    </source>
</reference>
<dbReference type="Pfam" id="PF01636">
    <property type="entry name" value="APH"/>
    <property type="match status" value="1"/>
</dbReference>
<gene>
    <name evidence="2" type="ORF">V8G57_14225</name>
</gene>
<keyword evidence="3" id="KW-1185">Reference proteome</keyword>
<dbReference type="InterPro" id="IPR011009">
    <property type="entry name" value="Kinase-like_dom_sf"/>
</dbReference>
<dbReference type="InterPro" id="IPR002575">
    <property type="entry name" value="Aminoglycoside_PTrfase"/>
</dbReference>
<name>A0ABU9PX29_9BURK</name>
<dbReference type="PANTHER" id="PTHR47829">
    <property type="entry name" value="HYDROLASE, PUTATIVE (AFU_ORTHOLOGUE AFUA_1G12880)-RELATED"/>
    <property type="match status" value="1"/>
</dbReference>
<dbReference type="Gene3D" id="3.30.200.20">
    <property type="entry name" value="Phosphorylase Kinase, domain 1"/>
    <property type="match status" value="1"/>
</dbReference>
<dbReference type="InterPro" id="IPR052898">
    <property type="entry name" value="ACAD10-like"/>
</dbReference>
<evidence type="ECO:0000259" key="1">
    <source>
        <dbReference type="Pfam" id="PF01636"/>
    </source>
</evidence>
<evidence type="ECO:0000313" key="3">
    <source>
        <dbReference type="Proteomes" id="UP001495910"/>
    </source>
</evidence>
<feature type="domain" description="Aminoglycoside phosphotransferase" evidence="1">
    <location>
        <begin position="38"/>
        <end position="280"/>
    </location>
</feature>
<sequence length="363" mass="41072">MTLIDQAGAVRSGEELDVAKIAAFLKGVDGSLQGTPAVSQFPGGASNLTYLLTYRLSGADRELILRRPPFGAKAKSAHDMLREANIMAELKPVYPYVPKVFATCQDRAVMDSDFYVMERLRGIILRDKLPAGLVLSEAGTRQLCLNVIDKMIALHQVDYQAAGLAHLGKGEGYVQRQISGWSERYRKARTDDAVDFEAVMRWLNDKMPAADVATCLIHNDFRFDNVVLNADNSPDNPLHVIGVLDWEMATLGDPLMDLGNTLAYWVQADDEPQFKQMRRQPTHLPGMLTRKEVIAYYGEKTGYRTDHFDFYEIYGLFRLAVIVQQIYYRFHYGQTKNPQFAFFVHVTNYLEQRCKNLIAQSSI</sequence>
<accession>A0ABU9PX29</accession>
<dbReference type="PANTHER" id="PTHR47829:SF1">
    <property type="entry name" value="HAD FAMILY PHOSPHATASE"/>
    <property type="match status" value="1"/>
</dbReference>
<evidence type="ECO:0000313" key="2">
    <source>
        <dbReference type="EMBL" id="MEM4988547.1"/>
    </source>
</evidence>
<dbReference type="EMBL" id="JBANDC010000009">
    <property type="protein sequence ID" value="MEM4988547.1"/>
    <property type="molecule type" value="Genomic_DNA"/>
</dbReference>